<feature type="domain" description="Tetrapyrrole methylase" evidence="6">
    <location>
        <begin position="3"/>
        <end position="212"/>
    </location>
</feature>
<dbReference type="PANTHER" id="PTHR47036">
    <property type="entry name" value="COBALT-FACTOR III C(17)-METHYLTRANSFERASE-RELATED"/>
    <property type="match status" value="1"/>
</dbReference>
<dbReference type="SUPFAM" id="SSF53790">
    <property type="entry name" value="Tetrapyrrole methylase"/>
    <property type="match status" value="1"/>
</dbReference>
<reference evidence="7 8" key="1">
    <citation type="journal article" date="2013" name="PLoS ONE">
        <title>Identification and characterization of three novel lipases belonging to families II and V from Anaerovibrio lipolyticus 5ST.</title>
        <authorList>
            <person name="Prive F."/>
            <person name="Kaderbhai N.N."/>
            <person name="Girdwood S."/>
            <person name="Worgan H.J."/>
            <person name="Pinloche E."/>
            <person name="Scollan N.D."/>
            <person name="Huws S.A."/>
            <person name="Newbold C.J."/>
        </authorList>
    </citation>
    <scope>NUCLEOTIDE SEQUENCE [LARGE SCALE GENOMIC DNA]</scope>
    <source>
        <strain evidence="7 8">5S</strain>
    </source>
</reference>
<gene>
    <name evidence="7" type="primary">cbiH</name>
    <name evidence="7" type="ORF">NZ47_03210</name>
</gene>
<keyword evidence="5" id="KW-0949">S-adenosyl-L-methionine</keyword>
<dbReference type="AlphaFoldDB" id="A0A0B2K3J1"/>
<evidence type="ECO:0000313" key="8">
    <source>
        <dbReference type="Proteomes" id="UP000030993"/>
    </source>
</evidence>
<dbReference type="GO" id="GO:0032259">
    <property type="term" value="P:methylation"/>
    <property type="evidence" value="ECO:0007669"/>
    <property type="project" value="UniProtKB-KW"/>
</dbReference>
<proteinExistence type="predicted"/>
<dbReference type="NCBIfam" id="TIGR01466">
    <property type="entry name" value="cobJ_cbiH"/>
    <property type="match status" value="1"/>
</dbReference>
<name>A0A0B2K3J1_9FIRM</name>
<protein>
    <submittedName>
        <fullName evidence="7">Cobalt-precorrin-3B C(17)-methyltransferase</fullName>
    </submittedName>
</protein>
<evidence type="ECO:0000256" key="4">
    <source>
        <dbReference type="ARBA" id="ARBA00022679"/>
    </source>
</evidence>
<evidence type="ECO:0000259" key="6">
    <source>
        <dbReference type="Pfam" id="PF00590"/>
    </source>
</evidence>
<dbReference type="InterPro" id="IPR035996">
    <property type="entry name" value="4pyrrol_Methylase_sf"/>
</dbReference>
<dbReference type="CDD" id="cd11646">
    <property type="entry name" value="Precorrin_3B_C17_MT"/>
    <property type="match status" value="1"/>
</dbReference>
<dbReference type="GO" id="GO:0008168">
    <property type="term" value="F:methyltransferase activity"/>
    <property type="evidence" value="ECO:0007669"/>
    <property type="project" value="UniProtKB-KW"/>
</dbReference>
<organism evidence="7 8">
    <name type="scientific">Anaerovibrio lipolyticus</name>
    <dbReference type="NCBI Taxonomy" id="82374"/>
    <lineage>
        <taxon>Bacteria</taxon>
        <taxon>Bacillati</taxon>
        <taxon>Bacillota</taxon>
        <taxon>Negativicutes</taxon>
        <taxon>Selenomonadales</taxon>
        <taxon>Selenomonadaceae</taxon>
        <taxon>Anaerovibrio</taxon>
    </lineage>
</organism>
<accession>A0A0B2K3J1</accession>
<evidence type="ECO:0000256" key="5">
    <source>
        <dbReference type="ARBA" id="ARBA00022691"/>
    </source>
</evidence>
<dbReference type="InterPro" id="IPR014777">
    <property type="entry name" value="4pyrrole_Mease_sub1"/>
</dbReference>
<dbReference type="InterPro" id="IPR014776">
    <property type="entry name" value="4pyrrole_Mease_sub2"/>
</dbReference>
<evidence type="ECO:0000256" key="3">
    <source>
        <dbReference type="ARBA" id="ARBA00022603"/>
    </source>
</evidence>
<sequence length="246" mass="26514">MGKITVIGIGPGSMEDMTPKAKKAIEAAEVVAGYTTYIDLIKPMLEEKEVIGTGMMQEVDRCKMAVESAASGKNTVVVSSGDAGVYGMAGLVLELVLQYPEGDRPEYGGTVAGVSAVNAAASILGAPLMHDFAVISLSDWMTPWELIQKRAKLAGEGDFVIALYNPKSKARPDYIDTIQEILLKCRDPKTPVGIVTSASREQENCVISDLEHFTEEEIGMFSIVIIGNSHTYVKDGYMITPRGYKV</sequence>
<dbReference type="Gene3D" id="3.40.1010.10">
    <property type="entry name" value="Cobalt-precorrin-4 Transmethylase, Domain 1"/>
    <property type="match status" value="1"/>
</dbReference>
<keyword evidence="2" id="KW-0169">Cobalamin biosynthesis</keyword>
<dbReference type="GO" id="GO:0009236">
    <property type="term" value="P:cobalamin biosynthetic process"/>
    <property type="evidence" value="ECO:0007669"/>
    <property type="project" value="UniProtKB-UniPathway"/>
</dbReference>
<dbReference type="InterPro" id="IPR051810">
    <property type="entry name" value="Precorrin_MeTrfase"/>
</dbReference>
<comment type="pathway">
    <text evidence="1">Cofactor biosynthesis; adenosylcobalamin biosynthesis.</text>
</comment>
<dbReference type="Gene3D" id="3.30.950.10">
    <property type="entry name" value="Methyltransferase, Cobalt-precorrin-4 Transmethylase, Domain 2"/>
    <property type="match status" value="1"/>
</dbReference>
<dbReference type="Pfam" id="PF00590">
    <property type="entry name" value="TP_methylase"/>
    <property type="match status" value="1"/>
</dbReference>
<dbReference type="STRING" id="82374.NZ47_03210"/>
<keyword evidence="8" id="KW-1185">Reference proteome</keyword>
<comment type="caution">
    <text evidence="7">The sequence shown here is derived from an EMBL/GenBank/DDBJ whole genome shotgun (WGS) entry which is preliminary data.</text>
</comment>
<dbReference type="InterPro" id="IPR006363">
    <property type="entry name" value="Cbl_synth_CobJ/CibH_dom"/>
</dbReference>
<keyword evidence="4 7" id="KW-0808">Transferase</keyword>
<dbReference type="PANTHER" id="PTHR47036:SF1">
    <property type="entry name" value="COBALT-FACTOR III C(17)-METHYLTRANSFERASE-RELATED"/>
    <property type="match status" value="1"/>
</dbReference>
<dbReference type="Proteomes" id="UP000030993">
    <property type="component" value="Unassembled WGS sequence"/>
</dbReference>
<dbReference type="eggNOG" id="COG1010">
    <property type="taxonomic scope" value="Bacteria"/>
</dbReference>
<keyword evidence="3 7" id="KW-0489">Methyltransferase</keyword>
<dbReference type="RefSeq" id="WP_039206364.1">
    <property type="nucleotide sequence ID" value="NZ_JSCE01000065.1"/>
</dbReference>
<evidence type="ECO:0000256" key="2">
    <source>
        <dbReference type="ARBA" id="ARBA00022573"/>
    </source>
</evidence>
<evidence type="ECO:0000313" key="7">
    <source>
        <dbReference type="EMBL" id="KHM52687.1"/>
    </source>
</evidence>
<dbReference type="EMBL" id="JSCE01000065">
    <property type="protein sequence ID" value="KHM52687.1"/>
    <property type="molecule type" value="Genomic_DNA"/>
</dbReference>
<dbReference type="InterPro" id="IPR000878">
    <property type="entry name" value="4pyrrol_Mease"/>
</dbReference>
<evidence type="ECO:0000256" key="1">
    <source>
        <dbReference type="ARBA" id="ARBA00004953"/>
    </source>
</evidence>
<dbReference type="UniPathway" id="UPA00148"/>